<reference evidence="12" key="1">
    <citation type="submission" date="2025-08" db="UniProtKB">
        <authorList>
            <consortium name="Ensembl"/>
        </authorList>
    </citation>
    <scope>IDENTIFICATION</scope>
</reference>
<keyword evidence="9" id="KW-0539">Nucleus</keyword>
<evidence type="ECO:0000256" key="7">
    <source>
        <dbReference type="ARBA" id="ARBA00023015"/>
    </source>
</evidence>
<dbReference type="Proteomes" id="UP000694428">
    <property type="component" value="Unplaced"/>
</dbReference>
<dbReference type="GO" id="GO:0005634">
    <property type="term" value="C:nucleus"/>
    <property type="evidence" value="ECO:0007669"/>
    <property type="project" value="UniProtKB-SubCell"/>
</dbReference>
<dbReference type="PROSITE" id="PS51802">
    <property type="entry name" value="ZF_CCHHC"/>
    <property type="match status" value="2"/>
</dbReference>
<dbReference type="Pfam" id="PF01530">
    <property type="entry name" value="zf-C2HC"/>
    <property type="match status" value="1"/>
</dbReference>
<keyword evidence="5 10" id="KW-0863">Zinc-finger</keyword>
<keyword evidence="4" id="KW-0677">Repeat</keyword>
<name>A0A8C9G0Z3_PAVCR</name>
<evidence type="ECO:0000256" key="1">
    <source>
        <dbReference type="ARBA" id="ARBA00004123"/>
    </source>
</evidence>
<keyword evidence="11" id="KW-0732">Signal</keyword>
<dbReference type="GO" id="GO:0000981">
    <property type="term" value="F:DNA-binding transcription factor activity, RNA polymerase II-specific"/>
    <property type="evidence" value="ECO:0007669"/>
    <property type="project" value="TreeGrafter"/>
</dbReference>
<comment type="subcellular location">
    <subcellularLocation>
        <location evidence="1">Nucleus</location>
    </subcellularLocation>
</comment>
<feature type="chain" id="PRO_5034914378" description="Secreted protein" evidence="11">
    <location>
        <begin position="21"/>
        <end position="89"/>
    </location>
</feature>
<keyword evidence="3" id="KW-0479">Metal-binding</keyword>
<dbReference type="GO" id="GO:0008270">
    <property type="term" value="F:zinc ion binding"/>
    <property type="evidence" value="ECO:0007669"/>
    <property type="project" value="UniProtKB-KW"/>
</dbReference>
<evidence type="ECO:0000256" key="9">
    <source>
        <dbReference type="ARBA" id="ARBA00023242"/>
    </source>
</evidence>
<organism evidence="12 13">
    <name type="scientific">Pavo cristatus</name>
    <name type="common">Indian peafowl</name>
    <name type="synonym">Blue peafowl</name>
    <dbReference type="NCBI Taxonomy" id="9049"/>
    <lineage>
        <taxon>Eukaryota</taxon>
        <taxon>Metazoa</taxon>
        <taxon>Chordata</taxon>
        <taxon>Craniata</taxon>
        <taxon>Vertebrata</taxon>
        <taxon>Euteleostomi</taxon>
        <taxon>Archelosauria</taxon>
        <taxon>Archosauria</taxon>
        <taxon>Dinosauria</taxon>
        <taxon>Saurischia</taxon>
        <taxon>Theropoda</taxon>
        <taxon>Coelurosauria</taxon>
        <taxon>Aves</taxon>
        <taxon>Neognathae</taxon>
        <taxon>Galloanserae</taxon>
        <taxon>Galliformes</taxon>
        <taxon>Phasianidae</taxon>
        <taxon>Phasianinae</taxon>
        <taxon>Pavo</taxon>
    </lineage>
</organism>
<evidence type="ECO:0000313" key="13">
    <source>
        <dbReference type="Proteomes" id="UP000694428"/>
    </source>
</evidence>
<reference evidence="12" key="2">
    <citation type="submission" date="2025-09" db="UniProtKB">
        <authorList>
            <consortium name="Ensembl"/>
        </authorList>
    </citation>
    <scope>IDENTIFICATION</scope>
</reference>
<dbReference type="PANTHER" id="PTHR10816:SF9">
    <property type="entry name" value="SUPPRESSION OF TUMORIGENICITY 18 PROTEIN"/>
    <property type="match status" value="1"/>
</dbReference>
<keyword evidence="7" id="KW-0805">Transcription regulation</keyword>
<feature type="signal peptide" evidence="11">
    <location>
        <begin position="1"/>
        <end position="20"/>
    </location>
</feature>
<dbReference type="GO" id="GO:0000978">
    <property type="term" value="F:RNA polymerase II cis-regulatory region sequence-specific DNA binding"/>
    <property type="evidence" value="ECO:0007669"/>
    <property type="project" value="TreeGrafter"/>
</dbReference>
<evidence type="ECO:0000256" key="5">
    <source>
        <dbReference type="ARBA" id="ARBA00022771"/>
    </source>
</evidence>
<evidence type="ECO:0000256" key="6">
    <source>
        <dbReference type="ARBA" id="ARBA00022833"/>
    </source>
</evidence>
<accession>A0A8C9G0Z3</accession>
<dbReference type="SUPFAM" id="SSF103637">
    <property type="entry name" value="CCHHC domain"/>
    <property type="match status" value="2"/>
</dbReference>
<keyword evidence="6" id="KW-0862">Zinc</keyword>
<evidence type="ECO:0000256" key="2">
    <source>
        <dbReference type="ARBA" id="ARBA00010194"/>
    </source>
</evidence>
<evidence type="ECO:0000256" key="4">
    <source>
        <dbReference type="ARBA" id="ARBA00022737"/>
    </source>
</evidence>
<keyword evidence="13" id="KW-1185">Reference proteome</keyword>
<evidence type="ECO:0000256" key="11">
    <source>
        <dbReference type="SAM" id="SignalP"/>
    </source>
</evidence>
<dbReference type="AlphaFoldDB" id="A0A8C9G0Z3"/>
<dbReference type="Gene3D" id="4.10.320.30">
    <property type="match status" value="2"/>
</dbReference>
<evidence type="ECO:0000313" key="12">
    <source>
        <dbReference type="Ensembl" id="ENSPSTP00000021839.1"/>
    </source>
</evidence>
<keyword evidence="8" id="KW-0804">Transcription</keyword>
<dbReference type="Ensembl" id="ENSPSTT00000022929.1">
    <property type="protein sequence ID" value="ENSPSTP00000021839.1"/>
    <property type="gene ID" value="ENSPSTG00000015985.1"/>
</dbReference>
<dbReference type="InterPro" id="IPR036060">
    <property type="entry name" value="Znf_C2H2C_sf"/>
</dbReference>
<dbReference type="PANTHER" id="PTHR10816">
    <property type="entry name" value="MYELIN TRANSCRIPTION FACTOR 1-RELATED"/>
    <property type="match status" value="1"/>
</dbReference>
<dbReference type="FunFam" id="4.10.320.30:FF:000001">
    <property type="entry name" value="Myelin transcription factor 1-like, a"/>
    <property type="match status" value="1"/>
</dbReference>
<evidence type="ECO:0000256" key="10">
    <source>
        <dbReference type="PROSITE-ProRule" id="PRU01143"/>
    </source>
</evidence>
<sequence length="89" mass="9697">MSLVKTRVLLLCFCRCPVIGCDGQGHISGKYTSHRTASGCPLAAKRQKESPVNGSSLSWKLNKQELPHCPLPGCNGLGHVNNVFVTHRR</sequence>
<evidence type="ECO:0008006" key="14">
    <source>
        <dbReference type="Google" id="ProtNLM"/>
    </source>
</evidence>
<protein>
    <recommendedName>
        <fullName evidence="14">Secreted protein</fullName>
    </recommendedName>
</protein>
<evidence type="ECO:0000256" key="3">
    <source>
        <dbReference type="ARBA" id="ARBA00022723"/>
    </source>
</evidence>
<proteinExistence type="inferred from homology"/>
<evidence type="ECO:0000256" key="8">
    <source>
        <dbReference type="ARBA" id="ARBA00023163"/>
    </source>
</evidence>
<dbReference type="InterPro" id="IPR002515">
    <property type="entry name" value="Znf_C2H2C"/>
</dbReference>
<comment type="similarity">
    <text evidence="2">Belongs to the MYT1 family.</text>
</comment>